<organism evidence="4 5">
    <name type="scientific">Rachicladosporium monterosium</name>
    <dbReference type="NCBI Taxonomy" id="1507873"/>
    <lineage>
        <taxon>Eukaryota</taxon>
        <taxon>Fungi</taxon>
        <taxon>Dikarya</taxon>
        <taxon>Ascomycota</taxon>
        <taxon>Pezizomycotina</taxon>
        <taxon>Dothideomycetes</taxon>
        <taxon>Dothideomycetidae</taxon>
        <taxon>Cladosporiales</taxon>
        <taxon>Cladosporiaceae</taxon>
        <taxon>Rachicladosporium</taxon>
    </lineage>
</organism>
<feature type="domain" description="Ubiquitin-like" evidence="2">
    <location>
        <begin position="215"/>
        <end position="262"/>
    </location>
</feature>
<evidence type="ECO:0000313" key="4">
    <source>
        <dbReference type="EMBL" id="KAK5147258.1"/>
    </source>
</evidence>
<evidence type="ECO:0000256" key="1">
    <source>
        <dbReference type="SAM" id="MobiDB-lite"/>
    </source>
</evidence>
<evidence type="ECO:0000259" key="3">
    <source>
        <dbReference type="PROSITE" id="PS51035"/>
    </source>
</evidence>
<accession>A0ABR0LF08</accession>
<evidence type="ECO:0000313" key="5">
    <source>
        <dbReference type="Proteomes" id="UP001308179"/>
    </source>
</evidence>
<comment type="caution">
    <text evidence="4">The sequence shown here is derived from an EMBL/GenBank/DDBJ whole genome shotgun (WGS) entry which is preliminary data.</text>
</comment>
<dbReference type="Pfam" id="PF02179">
    <property type="entry name" value="BAG"/>
    <property type="match status" value="1"/>
</dbReference>
<dbReference type="Gene3D" id="1.20.58.120">
    <property type="entry name" value="BAG domain"/>
    <property type="match status" value="1"/>
</dbReference>
<dbReference type="Gene3D" id="3.10.20.90">
    <property type="entry name" value="Phosphatidylinositol 3-kinase Catalytic Subunit, Chain A, domain 1"/>
    <property type="match status" value="1"/>
</dbReference>
<keyword evidence="5" id="KW-1185">Reference proteome</keyword>
<gene>
    <name evidence="4" type="ORF">LTR32_001271</name>
</gene>
<dbReference type="EMBL" id="JAVRRR010000047">
    <property type="protein sequence ID" value="KAK5147258.1"/>
    <property type="molecule type" value="Genomic_DNA"/>
</dbReference>
<dbReference type="PROSITE" id="PS50053">
    <property type="entry name" value="UBIQUITIN_2"/>
    <property type="match status" value="1"/>
</dbReference>
<protein>
    <recommendedName>
        <fullName evidence="6">BAG domain-containing protein</fullName>
    </recommendedName>
</protein>
<dbReference type="SUPFAM" id="SSF54236">
    <property type="entry name" value="Ubiquitin-like"/>
    <property type="match status" value="1"/>
</dbReference>
<dbReference type="SMART" id="SM00264">
    <property type="entry name" value="BAG"/>
    <property type="match status" value="1"/>
</dbReference>
<dbReference type="InterPro" id="IPR036533">
    <property type="entry name" value="BAG_dom_sf"/>
</dbReference>
<feature type="domain" description="BAG" evidence="3">
    <location>
        <begin position="388"/>
        <end position="446"/>
    </location>
</feature>
<evidence type="ECO:0000259" key="2">
    <source>
        <dbReference type="PROSITE" id="PS50053"/>
    </source>
</evidence>
<dbReference type="InterPro" id="IPR003103">
    <property type="entry name" value="BAG_domain"/>
</dbReference>
<feature type="region of interest" description="Disordered" evidence="1">
    <location>
        <begin position="267"/>
        <end position="362"/>
    </location>
</feature>
<dbReference type="Proteomes" id="UP001308179">
    <property type="component" value="Unassembled WGS sequence"/>
</dbReference>
<feature type="compositionally biased region" description="Polar residues" evidence="1">
    <location>
        <begin position="320"/>
        <end position="348"/>
    </location>
</feature>
<dbReference type="InterPro" id="IPR000626">
    <property type="entry name" value="Ubiquitin-like_dom"/>
</dbReference>
<evidence type="ECO:0008006" key="6">
    <source>
        <dbReference type="Google" id="ProtNLM"/>
    </source>
</evidence>
<dbReference type="SUPFAM" id="SSF63491">
    <property type="entry name" value="BAG domain"/>
    <property type="match status" value="1"/>
</dbReference>
<name>A0ABR0LF08_9PEZI</name>
<dbReference type="PROSITE" id="PS51035">
    <property type="entry name" value="BAG"/>
    <property type="match status" value="1"/>
</dbReference>
<feature type="region of interest" description="Disordered" evidence="1">
    <location>
        <begin position="161"/>
        <end position="191"/>
    </location>
</feature>
<feature type="compositionally biased region" description="Basic residues" evidence="1">
    <location>
        <begin position="302"/>
        <end position="316"/>
    </location>
</feature>
<reference evidence="4 5" key="1">
    <citation type="submission" date="2023-08" db="EMBL/GenBank/DDBJ databases">
        <title>Black Yeasts Isolated from many extreme environments.</title>
        <authorList>
            <person name="Coleine C."/>
            <person name="Stajich J.E."/>
            <person name="Selbmann L."/>
        </authorList>
    </citation>
    <scope>NUCLEOTIDE SEQUENCE [LARGE SCALE GENOMIC DNA]</scope>
    <source>
        <strain evidence="4 5">CCFEE 5386</strain>
    </source>
</reference>
<feature type="compositionally biased region" description="Acidic residues" evidence="1">
    <location>
        <begin position="276"/>
        <end position="291"/>
    </location>
</feature>
<proteinExistence type="predicted"/>
<sequence>MWATFALSFQRKREWNWKYTGTVPHTNAYTVSQKDIAIVATFNVSALLPPGATLGSTLKAIEKLFSANTTPHPSSTQTSILDTLTPYITHLTDVLAGRTTLENTSIFLAVCTFGVLAMSWATRLNNLGRFSPFARSPPQGGAQVSDADFSYITAEDLRKHTAADGGQSQHRPQQRAESPVEYGPPRDTDSLMLRNKKRDFTVHFPAYSIAKGELTVGQVREHAAKKMGTVDIRRVKLLYKGKNLKDDLRTCKQEGLRHEAELLCTVADSMPSANGSEDDEDDDDGMAEDGTGEMLGADSEAKRRRNRGKRTKRRNKREQTSGTSTPAEYAGNSLNLSPPQQASSQHSRAPSPKPPGTPLTPMDKLYALRDKFFSDYYPQARAFIEHPPSDQGKRDLDHKRLSETILAQILLKLDAVETEGDPDARATRKEVVRQTQAVLTEMDEVMKR</sequence>
<dbReference type="InterPro" id="IPR029071">
    <property type="entry name" value="Ubiquitin-like_domsf"/>
</dbReference>